<organism evidence="2 3">
    <name type="scientific">Datura stramonium</name>
    <name type="common">Jimsonweed</name>
    <name type="synonym">Common thornapple</name>
    <dbReference type="NCBI Taxonomy" id="4076"/>
    <lineage>
        <taxon>Eukaryota</taxon>
        <taxon>Viridiplantae</taxon>
        <taxon>Streptophyta</taxon>
        <taxon>Embryophyta</taxon>
        <taxon>Tracheophyta</taxon>
        <taxon>Spermatophyta</taxon>
        <taxon>Magnoliopsida</taxon>
        <taxon>eudicotyledons</taxon>
        <taxon>Gunneridae</taxon>
        <taxon>Pentapetalae</taxon>
        <taxon>asterids</taxon>
        <taxon>lamiids</taxon>
        <taxon>Solanales</taxon>
        <taxon>Solanaceae</taxon>
        <taxon>Solanoideae</taxon>
        <taxon>Datureae</taxon>
        <taxon>Datura</taxon>
    </lineage>
</organism>
<sequence length="102" mass="10583">MFWLLLISRDSELLLEILGPGLIGGLFLPNYLVLFPDAMLILVSGITGSAAAAQSQVSVGIGLLAGSTVMLLTAIWGTCCIVGKCDIENSAAVDLKDTKSSV</sequence>
<dbReference type="Proteomes" id="UP000823775">
    <property type="component" value="Unassembled WGS sequence"/>
</dbReference>
<keyword evidence="1" id="KW-1133">Transmembrane helix</keyword>
<keyword evidence="1" id="KW-0472">Membrane</keyword>
<protein>
    <submittedName>
        <fullName evidence="2">Uncharacterized protein</fullName>
    </submittedName>
</protein>
<accession>A0ABS8UNH3</accession>
<gene>
    <name evidence="2" type="ORF">HAX54_018993</name>
</gene>
<keyword evidence="3" id="KW-1185">Reference proteome</keyword>
<proteinExistence type="predicted"/>
<evidence type="ECO:0000256" key="1">
    <source>
        <dbReference type="SAM" id="Phobius"/>
    </source>
</evidence>
<comment type="caution">
    <text evidence="2">The sequence shown here is derived from an EMBL/GenBank/DDBJ whole genome shotgun (WGS) entry which is preliminary data.</text>
</comment>
<name>A0ABS8UNH3_DATST</name>
<evidence type="ECO:0000313" key="3">
    <source>
        <dbReference type="Proteomes" id="UP000823775"/>
    </source>
</evidence>
<evidence type="ECO:0000313" key="2">
    <source>
        <dbReference type="EMBL" id="MCD9560369.1"/>
    </source>
</evidence>
<reference evidence="2 3" key="1">
    <citation type="journal article" date="2021" name="BMC Genomics">
        <title>Datura genome reveals duplications of psychoactive alkaloid biosynthetic genes and high mutation rate following tissue culture.</title>
        <authorList>
            <person name="Rajewski A."/>
            <person name="Carter-House D."/>
            <person name="Stajich J."/>
            <person name="Litt A."/>
        </authorList>
    </citation>
    <scope>NUCLEOTIDE SEQUENCE [LARGE SCALE GENOMIC DNA]</scope>
    <source>
        <strain evidence="2">AR-01</strain>
    </source>
</reference>
<feature type="transmembrane region" description="Helical" evidence="1">
    <location>
        <begin position="57"/>
        <end position="77"/>
    </location>
</feature>
<keyword evidence="1" id="KW-0812">Transmembrane</keyword>
<feature type="transmembrane region" description="Helical" evidence="1">
    <location>
        <begin position="20"/>
        <end position="45"/>
    </location>
</feature>
<dbReference type="EMBL" id="JACEIK010002307">
    <property type="protein sequence ID" value="MCD9560369.1"/>
    <property type="molecule type" value="Genomic_DNA"/>
</dbReference>